<evidence type="ECO:0000313" key="4">
    <source>
        <dbReference type="Proteomes" id="UP000198717"/>
    </source>
</evidence>
<organism evidence="2 5">
    <name type="scientific">Myxococcus virescens</name>
    <dbReference type="NCBI Taxonomy" id="83456"/>
    <lineage>
        <taxon>Bacteria</taxon>
        <taxon>Pseudomonadati</taxon>
        <taxon>Myxococcota</taxon>
        <taxon>Myxococcia</taxon>
        <taxon>Myxococcales</taxon>
        <taxon>Cystobacterineae</taxon>
        <taxon>Myxococcaceae</taxon>
        <taxon>Myxococcus</taxon>
    </lineage>
</organism>
<dbReference type="EMBL" id="BJVY01000078">
    <property type="protein sequence ID" value="GEL75518.1"/>
    <property type="molecule type" value="Genomic_DNA"/>
</dbReference>
<feature type="compositionally biased region" description="Basic and acidic residues" evidence="1">
    <location>
        <begin position="129"/>
        <end position="139"/>
    </location>
</feature>
<protein>
    <submittedName>
        <fullName evidence="2">Uncharacterized protein</fullName>
    </submittedName>
</protein>
<dbReference type="AlphaFoldDB" id="A0A511HPK6"/>
<dbReference type="EMBL" id="FNAJ01000002">
    <property type="protein sequence ID" value="SDD65709.1"/>
    <property type="molecule type" value="Genomic_DNA"/>
</dbReference>
<evidence type="ECO:0000313" key="2">
    <source>
        <dbReference type="EMBL" id="GEL75518.1"/>
    </source>
</evidence>
<sequence>MHTGYVRLTAGALAGDFAVQLPADNQWGFDLHRAQGEDSQTWSGGVGLASEWEAVSRQAVPEDVRAEMDWLFTASDTHNVCAGCGEVFARAELTANAVGQDFCRRCTEQAAREDDVAREEESATLAAEQARREAEQERE</sequence>
<dbReference type="RefSeq" id="WP_090487494.1">
    <property type="nucleotide sequence ID" value="NZ_BJVY01000078.1"/>
</dbReference>
<name>A0A511HPK6_9BACT</name>
<evidence type="ECO:0000313" key="5">
    <source>
        <dbReference type="Proteomes" id="UP000321224"/>
    </source>
</evidence>
<reference evidence="3 4" key="1">
    <citation type="submission" date="2016-10" db="EMBL/GenBank/DDBJ databases">
        <authorList>
            <person name="Varghese N."/>
            <person name="Submissions S."/>
        </authorList>
    </citation>
    <scope>NUCLEOTIDE SEQUENCE [LARGE SCALE GENOMIC DNA]</scope>
    <source>
        <strain evidence="3 4">DSM 2260</strain>
    </source>
</reference>
<dbReference type="Proteomes" id="UP000321224">
    <property type="component" value="Unassembled WGS sequence"/>
</dbReference>
<evidence type="ECO:0000313" key="3">
    <source>
        <dbReference type="EMBL" id="SDD65709.1"/>
    </source>
</evidence>
<reference evidence="2 5" key="2">
    <citation type="submission" date="2019-07" db="EMBL/GenBank/DDBJ databases">
        <title>Whole genome shotgun sequence of Myxococcus virescens NBRC 100334.</title>
        <authorList>
            <person name="Hosoyama A."/>
            <person name="Uohara A."/>
            <person name="Ohji S."/>
            <person name="Ichikawa N."/>
        </authorList>
    </citation>
    <scope>NUCLEOTIDE SEQUENCE [LARGE SCALE GENOMIC DNA]</scope>
    <source>
        <strain evidence="2 5">NBRC 100334</strain>
    </source>
</reference>
<dbReference type="Proteomes" id="UP000198717">
    <property type="component" value="Unassembled WGS sequence"/>
</dbReference>
<feature type="region of interest" description="Disordered" evidence="1">
    <location>
        <begin position="113"/>
        <end position="139"/>
    </location>
</feature>
<evidence type="ECO:0000256" key="1">
    <source>
        <dbReference type="SAM" id="MobiDB-lite"/>
    </source>
</evidence>
<keyword evidence="4" id="KW-1185">Reference proteome</keyword>
<comment type="caution">
    <text evidence="2">The sequence shown here is derived from an EMBL/GenBank/DDBJ whole genome shotgun (WGS) entry which is preliminary data.</text>
</comment>
<accession>A0A511HPK6</accession>
<gene>
    <name evidence="2" type="ORF">MVI01_73020</name>
    <name evidence="3" type="ORF">SAMN04488504_102152</name>
</gene>
<proteinExistence type="predicted"/>